<dbReference type="Pfam" id="PF01361">
    <property type="entry name" value="Tautomerase"/>
    <property type="match status" value="1"/>
</dbReference>
<dbReference type="OrthoDB" id="8098375at2"/>
<dbReference type="KEGG" id="bic:LMTR13_05180"/>
<dbReference type="Proteomes" id="UP000092839">
    <property type="component" value="Chromosome"/>
</dbReference>
<evidence type="ECO:0000313" key="5">
    <source>
        <dbReference type="Proteomes" id="UP000092839"/>
    </source>
</evidence>
<organism evidence="4 5">
    <name type="scientific">Bradyrhizobium icense</name>
    <dbReference type="NCBI Taxonomy" id="1274631"/>
    <lineage>
        <taxon>Bacteria</taxon>
        <taxon>Pseudomonadati</taxon>
        <taxon>Pseudomonadota</taxon>
        <taxon>Alphaproteobacteria</taxon>
        <taxon>Hyphomicrobiales</taxon>
        <taxon>Nitrobacteraceae</taxon>
        <taxon>Bradyrhizobium</taxon>
    </lineage>
</organism>
<keyword evidence="2" id="KW-0413">Isomerase</keyword>
<dbReference type="EMBL" id="CP016428">
    <property type="protein sequence ID" value="ANW05311.1"/>
    <property type="molecule type" value="Genomic_DNA"/>
</dbReference>
<dbReference type="PANTHER" id="PTHR35530:SF1">
    <property type="entry name" value="2-HYDROXYMUCONATE TAUTOMERASE"/>
    <property type="match status" value="1"/>
</dbReference>
<protein>
    <submittedName>
        <fullName evidence="4">4-oxalocrotonate tautomerase</fullName>
    </submittedName>
</protein>
<comment type="similarity">
    <text evidence="1">Belongs to the 4-oxalocrotonate tautomerase family.</text>
</comment>
<name>A0A1B1URB4_9BRAD</name>
<dbReference type="SUPFAM" id="SSF55331">
    <property type="entry name" value="Tautomerase/MIF"/>
    <property type="match status" value="1"/>
</dbReference>
<accession>A0A1B1URB4</accession>
<dbReference type="RefSeq" id="WP_065732441.1">
    <property type="nucleotide sequence ID" value="NZ_CP016428.1"/>
</dbReference>
<evidence type="ECO:0000256" key="1">
    <source>
        <dbReference type="ARBA" id="ARBA00006723"/>
    </source>
</evidence>
<dbReference type="PANTHER" id="PTHR35530">
    <property type="entry name" value="TAUTOMERASE-RELATED"/>
    <property type="match status" value="1"/>
</dbReference>
<dbReference type="AlphaFoldDB" id="A0A1B1URB4"/>
<evidence type="ECO:0000259" key="3">
    <source>
        <dbReference type="Pfam" id="PF01361"/>
    </source>
</evidence>
<gene>
    <name evidence="4" type="ORF">LMTR13_05180</name>
</gene>
<reference evidence="4 5" key="1">
    <citation type="submission" date="2016-07" db="EMBL/GenBank/DDBJ databases">
        <title>Complete genome sequence of Bradyrhizobium icense LMTR 13T, a potential inoculant strain isolated from lima bean (Phaseolus lunatus) in Peru.</title>
        <authorList>
            <person name="Ormeno-Orrillo E."/>
            <person name="Duran D."/>
            <person name="Rogel M.A."/>
            <person name="Rey L."/>
            <person name="Imperial J."/>
            <person name="Ruiz-Argueso T."/>
            <person name="Martinez-Romero E."/>
        </authorList>
    </citation>
    <scope>NUCLEOTIDE SEQUENCE [LARGE SCALE GENOMIC DNA]</scope>
    <source>
        <strain evidence="4 5">LMTR 13</strain>
    </source>
</reference>
<dbReference type="InterPro" id="IPR004370">
    <property type="entry name" value="4-OT-like_dom"/>
</dbReference>
<sequence>MPLVDIHVIRDVFTPAQKQQLIEKVTEAMVAVEGENMRGVTWVKINEVASGDWAIGGERLTSEKVKAIAAGRAA</sequence>
<feature type="domain" description="4-oxalocrotonate tautomerase-like" evidence="3">
    <location>
        <begin position="2"/>
        <end position="61"/>
    </location>
</feature>
<proteinExistence type="inferred from homology"/>
<dbReference type="InterPro" id="IPR014347">
    <property type="entry name" value="Tautomerase/MIF_sf"/>
</dbReference>
<evidence type="ECO:0000313" key="4">
    <source>
        <dbReference type="EMBL" id="ANW05311.1"/>
    </source>
</evidence>
<keyword evidence="5" id="KW-1185">Reference proteome</keyword>
<evidence type="ECO:0000256" key="2">
    <source>
        <dbReference type="ARBA" id="ARBA00023235"/>
    </source>
</evidence>
<dbReference type="GO" id="GO:0016853">
    <property type="term" value="F:isomerase activity"/>
    <property type="evidence" value="ECO:0007669"/>
    <property type="project" value="UniProtKB-KW"/>
</dbReference>
<dbReference type="STRING" id="1274631.LMTR13_05180"/>
<dbReference type="Gene3D" id="3.30.429.10">
    <property type="entry name" value="Macrophage Migration Inhibitory Factor"/>
    <property type="match status" value="1"/>
</dbReference>